<evidence type="ECO:0000256" key="2">
    <source>
        <dbReference type="ARBA" id="ARBA00005871"/>
    </source>
</evidence>
<dbReference type="Gene3D" id="3.20.20.140">
    <property type="entry name" value="Metal-dependent hydrolases"/>
    <property type="match status" value="1"/>
</dbReference>
<dbReference type="Proteomes" id="UP001244787">
    <property type="component" value="Unassembled WGS sequence"/>
</dbReference>
<evidence type="ECO:0000256" key="8">
    <source>
        <dbReference type="ARBA" id="ARBA00022833"/>
    </source>
</evidence>
<dbReference type="InterPro" id="IPR006680">
    <property type="entry name" value="Amidohydro-rel"/>
</dbReference>
<protein>
    <recommendedName>
        <fullName evidence="5">2-amino-3-carboxymuconate-6-semialdehyde decarboxylase</fullName>
        <ecNumber evidence="4">4.1.1.45</ecNumber>
    </recommendedName>
    <alternativeName>
        <fullName evidence="10">Picolinate carboxylase</fullName>
    </alternativeName>
</protein>
<dbReference type="SUPFAM" id="SSF51556">
    <property type="entry name" value="Metallo-dependent hydrolases"/>
    <property type="match status" value="1"/>
</dbReference>
<comment type="subunit">
    <text evidence="3">Monomer.</text>
</comment>
<sequence length="366" mass="42494">MKRKLRINGHSHLLPYPEEIPQFMKDKGIFWVDKDRKFMLQKDWSRPVTDSSFFLNEKLEWMERFKIDHAVVLNLSQLYGNGLRVEEMKQALRFQNDFNAKIQHDHPSKFTCGFVVHPGFVRGALWEMERCVEELGLQLLCLPTHYMDTIGTWRCIFDEENEPIFELASKYNLAVEIHPYDGEKFIKLQNTAWRFHLIWMLAQCADAYHFLTLNGYADKYPGMRTCFAHGGQLAQINLGRRIQGFDGRPDLFEGKVHPRKAVGHKNIFFDTLVHDTGSLELLVRNQGYKQVLVGLDDPYPLGEMESAPQSSYPGKILDLALERKIVNTEQADAMWEENVIQWLCGDNEKIKQNLVNRILGENDGSS</sequence>
<keyword evidence="6" id="KW-0479">Metal-binding</keyword>
<accession>A0ABT8DGP6</accession>
<evidence type="ECO:0000256" key="5">
    <source>
        <dbReference type="ARBA" id="ARBA00021214"/>
    </source>
</evidence>
<dbReference type="Pfam" id="PF04909">
    <property type="entry name" value="Amidohydro_2"/>
    <property type="match status" value="1"/>
</dbReference>
<dbReference type="RefSeq" id="WP_290254652.1">
    <property type="nucleotide sequence ID" value="NZ_JAUGQQ010000005.1"/>
</dbReference>
<dbReference type="EMBL" id="JAUGQQ010000005">
    <property type="protein sequence ID" value="MDN3724562.1"/>
    <property type="molecule type" value="Genomic_DNA"/>
</dbReference>
<evidence type="ECO:0000256" key="4">
    <source>
        <dbReference type="ARBA" id="ARBA00012365"/>
    </source>
</evidence>
<feature type="domain" description="Amidohydrolase-related" evidence="11">
    <location>
        <begin position="95"/>
        <end position="304"/>
    </location>
</feature>
<comment type="pathway">
    <text evidence="1">Secondary metabolite metabolism; quinolate metabolism.</text>
</comment>
<gene>
    <name evidence="12" type="ORF">QRD02_09215</name>
</gene>
<keyword evidence="13" id="KW-1185">Reference proteome</keyword>
<evidence type="ECO:0000313" key="12">
    <source>
        <dbReference type="EMBL" id="MDN3724562.1"/>
    </source>
</evidence>
<comment type="caution">
    <text evidence="12">The sequence shown here is derived from an EMBL/GenBank/DDBJ whole genome shotgun (WGS) entry which is preliminary data.</text>
</comment>
<evidence type="ECO:0000256" key="1">
    <source>
        <dbReference type="ARBA" id="ARBA00005079"/>
    </source>
</evidence>
<evidence type="ECO:0000256" key="10">
    <source>
        <dbReference type="ARBA" id="ARBA00031120"/>
    </source>
</evidence>
<evidence type="ECO:0000259" key="11">
    <source>
        <dbReference type="Pfam" id="PF04909"/>
    </source>
</evidence>
<keyword evidence="9" id="KW-0456">Lyase</keyword>
<dbReference type="InterPro" id="IPR032466">
    <property type="entry name" value="Metal_Hydrolase"/>
</dbReference>
<dbReference type="InterPro" id="IPR032465">
    <property type="entry name" value="ACMSD"/>
</dbReference>
<proteinExistence type="inferred from homology"/>
<evidence type="ECO:0000256" key="3">
    <source>
        <dbReference type="ARBA" id="ARBA00011245"/>
    </source>
</evidence>
<evidence type="ECO:0000256" key="6">
    <source>
        <dbReference type="ARBA" id="ARBA00022723"/>
    </source>
</evidence>
<name>A0ABT8DGP6_9FLAO</name>
<evidence type="ECO:0000256" key="7">
    <source>
        <dbReference type="ARBA" id="ARBA00022793"/>
    </source>
</evidence>
<comment type="similarity">
    <text evidence="2">Belongs to the metallo-dependent hydrolases superfamily. ACMSD family.</text>
</comment>
<dbReference type="EC" id="4.1.1.45" evidence="4"/>
<organism evidence="12 13">
    <name type="scientific">Aequorivita aurantiaca</name>
    <dbReference type="NCBI Taxonomy" id="3053356"/>
    <lineage>
        <taxon>Bacteria</taxon>
        <taxon>Pseudomonadati</taxon>
        <taxon>Bacteroidota</taxon>
        <taxon>Flavobacteriia</taxon>
        <taxon>Flavobacteriales</taxon>
        <taxon>Flavobacteriaceae</taxon>
        <taxon>Aequorivita</taxon>
    </lineage>
</organism>
<keyword evidence="7" id="KW-0210">Decarboxylase</keyword>
<evidence type="ECO:0000256" key="9">
    <source>
        <dbReference type="ARBA" id="ARBA00023239"/>
    </source>
</evidence>
<dbReference type="PANTHER" id="PTHR21240:SF27">
    <property type="entry name" value="2-AMINO-3-CARBOXYMUCONATE-6-SEMIALDEHYDE DECARBOXYLASE"/>
    <property type="match status" value="1"/>
</dbReference>
<evidence type="ECO:0000313" key="13">
    <source>
        <dbReference type="Proteomes" id="UP001244787"/>
    </source>
</evidence>
<reference evidence="12 13" key="1">
    <citation type="submission" date="2023-06" db="EMBL/GenBank/DDBJ databases">
        <authorList>
            <person name="Ye Y.-Q."/>
            <person name="Du Z.-J."/>
        </authorList>
    </citation>
    <scope>NUCLEOTIDE SEQUENCE [LARGE SCALE GENOMIC DNA]</scope>
    <source>
        <strain evidence="12 13">SDUM287046</strain>
    </source>
</reference>
<dbReference type="PANTHER" id="PTHR21240">
    <property type="entry name" value="2-AMINO-3-CARBOXYLMUCONATE-6-SEMIALDEHYDE DECARBOXYLASE"/>
    <property type="match status" value="1"/>
</dbReference>
<keyword evidence="8" id="KW-0862">Zinc</keyword>